<comment type="caution">
    <text evidence="1">The sequence shown here is derived from an EMBL/GenBank/DDBJ whole genome shotgun (WGS) entry which is preliminary data.</text>
</comment>
<proteinExistence type="predicted"/>
<evidence type="ECO:0008006" key="2">
    <source>
        <dbReference type="Google" id="ProtNLM"/>
    </source>
</evidence>
<dbReference type="EMBL" id="DRYK01000089">
    <property type="protein sequence ID" value="HHP68534.1"/>
    <property type="molecule type" value="Genomic_DNA"/>
</dbReference>
<accession>A0A7J3Y0L3</accession>
<gene>
    <name evidence="1" type="ORF">ENM60_07135</name>
</gene>
<dbReference type="AlphaFoldDB" id="A0A7J3Y0L3"/>
<dbReference type="SUPFAM" id="SSF57903">
    <property type="entry name" value="FYVE/PHD zinc finger"/>
    <property type="match status" value="1"/>
</dbReference>
<dbReference type="InterPro" id="IPR011011">
    <property type="entry name" value="Znf_FYVE_PHD"/>
</dbReference>
<evidence type="ECO:0000313" key="1">
    <source>
        <dbReference type="EMBL" id="HHP68534.1"/>
    </source>
</evidence>
<organism evidence="1">
    <name type="scientific">Thermogladius calderae</name>
    <dbReference type="NCBI Taxonomy" id="1200300"/>
    <lineage>
        <taxon>Archaea</taxon>
        <taxon>Thermoproteota</taxon>
        <taxon>Thermoprotei</taxon>
        <taxon>Desulfurococcales</taxon>
        <taxon>Desulfurococcaceae</taxon>
        <taxon>Thermogladius</taxon>
    </lineage>
</organism>
<protein>
    <recommendedName>
        <fullName evidence="2">B box-type domain-containing protein</fullName>
    </recommendedName>
</protein>
<reference evidence="1" key="1">
    <citation type="journal article" date="2020" name="mSystems">
        <title>Genome- and Community-Level Interaction Insights into Carbon Utilization and Element Cycling Functions of Hydrothermarchaeota in Hydrothermal Sediment.</title>
        <authorList>
            <person name="Zhou Z."/>
            <person name="Liu Y."/>
            <person name="Xu W."/>
            <person name="Pan J."/>
            <person name="Luo Z.H."/>
            <person name="Li M."/>
        </authorList>
    </citation>
    <scope>NUCLEOTIDE SEQUENCE [LARGE SCALE GENOMIC DNA]</scope>
    <source>
        <strain evidence="1">SpSt-110</strain>
    </source>
</reference>
<sequence length="102" mass="11421">MSENSFLCEICGLNPAVVKCPVCGRFVCEDDFDYEKNMCLVCSNTRCEICGKKPSIGYCRVCGRVGCEDCLIEETPVSYVCRECAGKIGLELNAKKLRYKLR</sequence>
<name>A0A7J3Y0L3_9CREN</name>